<sequence>MLRIGQIIFIGIWCLVSSAQSSNTGKADSLYAVGSFSAAINAYVKEGSEKAQLQIARAYNALGNYDKAIVQYQEVLSKKPMLAIARFELGKLLLKTKKLGAAYEHFTFLAEDADNPEYHYYLGRIKQLSGDPVAANVDFRKAVKIDSTHLKSIFALGKFFVAAKQKDSALYYIDRGLLFYENDVSMINLKALAFFNNGQYDKAVPYFERLLELGEEKPFVHNKLAFAYLRDWQFEKAKKMYHRLVNTPNHEAQGYSGLGDVFLKEKELDSAQFYIEKYIKALTVSFEMEYADLGRIARLRGNTKKAIELYTKAWEENKQNPMFYYQVCTLVDEYYNDPQMKLRYYQKLLTDFDNLMPFIKERAQKRVKELKEEIHFTTD</sequence>
<dbReference type="Pfam" id="PF13414">
    <property type="entry name" value="TPR_11"/>
    <property type="match status" value="1"/>
</dbReference>
<organism evidence="4 5">
    <name type="scientific">Flagellimonas lutaonensis</name>
    <dbReference type="NCBI Taxonomy" id="516051"/>
    <lineage>
        <taxon>Bacteria</taxon>
        <taxon>Pseudomonadati</taxon>
        <taxon>Bacteroidota</taxon>
        <taxon>Flavobacteriia</taxon>
        <taxon>Flavobacteriales</taxon>
        <taxon>Flavobacteriaceae</taxon>
        <taxon>Flagellimonas</taxon>
    </lineage>
</organism>
<dbReference type="PANTHER" id="PTHR45586:SF1">
    <property type="entry name" value="LIPOPOLYSACCHARIDE ASSEMBLY PROTEIN B"/>
    <property type="match status" value="1"/>
</dbReference>
<keyword evidence="2 3" id="KW-0802">TPR repeat</keyword>
<dbReference type="InterPro" id="IPR051012">
    <property type="entry name" value="CellSynth/LPSAsmb/PSIAsmb"/>
</dbReference>
<dbReference type="KEGG" id="mlt:VC82_1742"/>
<feature type="repeat" description="TPR" evidence="3">
    <location>
        <begin position="49"/>
        <end position="82"/>
    </location>
</feature>
<dbReference type="PROSITE" id="PS50005">
    <property type="entry name" value="TPR"/>
    <property type="match status" value="2"/>
</dbReference>
<dbReference type="RefSeq" id="WP_045802015.1">
    <property type="nucleotide sequence ID" value="NZ_CP011071.1"/>
</dbReference>
<dbReference type="OrthoDB" id="9810596at2"/>
<feature type="repeat" description="TPR" evidence="3">
    <location>
        <begin position="184"/>
        <end position="217"/>
    </location>
</feature>
<reference evidence="4 5" key="1">
    <citation type="submission" date="2015-03" db="EMBL/GenBank/DDBJ databases">
        <title>Complete genome sequence of Muricauda lutaonensis CC-HSB-11T, isolated from a coastal hot spring.</title>
        <authorList>
            <person name="Kim K.M."/>
        </authorList>
    </citation>
    <scope>NUCLEOTIDE SEQUENCE [LARGE SCALE GENOMIC DNA]</scope>
    <source>
        <strain evidence="4 5">CC-HSB-11</strain>
    </source>
</reference>
<dbReference type="Pfam" id="PF13181">
    <property type="entry name" value="TPR_8"/>
    <property type="match status" value="1"/>
</dbReference>
<evidence type="ECO:0000256" key="3">
    <source>
        <dbReference type="PROSITE-ProRule" id="PRU00339"/>
    </source>
</evidence>
<evidence type="ECO:0000256" key="2">
    <source>
        <dbReference type="ARBA" id="ARBA00022803"/>
    </source>
</evidence>
<evidence type="ECO:0000313" key="4">
    <source>
        <dbReference type="EMBL" id="AKA35352.1"/>
    </source>
</evidence>
<gene>
    <name evidence="4" type="ORF">VC82_1742</name>
</gene>
<evidence type="ECO:0000256" key="1">
    <source>
        <dbReference type="ARBA" id="ARBA00022737"/>
    </source>
</evidence>
<dbReference type="InterPro" id="IPR019734">
    <property type="entry name" value="TPR_rpt"/>
</dbReference>
<keyword evidence="5" id="KW-1185">Reference proteome</keyword>
<dbReference type="InterPro" id="IPR011990">
    <property type="entry name" value="TPR-like_helical_dom_sf"/>
</dbReference>
<dbReference type="Gene3D" id="1.25.40.10">
    <property type="entry name" value="Tetratricopeptide repeat domain"/>
    <property type="match status" value="3"/>
</dbReference>
<dbReference type="PATRIC" id="fig|516051.4.peg.1797"/>
<dbReference type="Proteomes" id="UP000032726">
    <property type="component" value="Chromosome"/>
</dbReference>
<dbReference type="SUPFAM" id="SSF48452">
    <property type="entry name" value="TPR-like"/>
    <property type="match status" value="1"/>
</dbReference>
<dbReference type="AlphaFoldDB" id="A0A0D5YSR1"/>
<proteinExistence type="predicted"/>
<dbReference type="EMBL" id="CP011071">
    <property type="protein sequence ID" value="AKA35352.1"/>
    <property type="molecule type" value="Genomic_DNA"/>
</dbReference>
<dbReference type="HOGENOM" id="CLU_054749_0_0_10"/>
<protein>
    <submittedName>
        <fullName evidence="4">Tetratricopeptide TPR_1 repeat-containing protein</fullName>
    </submittedName>
</protein>
<keyword evidence="1" id="KW-0677">Repeat</keyword>
<name>A0A0D5YSR1_9FLAO</name>
<dbReference type="STRING" id="516051.VC82_1742"/>
<dbReference type="PANTHER" id="PTHR45586">
    <property type="entry name" value="TPR REPEAT-CONTAINING PROTEIN PA4667"/>
    <property type="match status" value="1"/>
</dbReference>
<accession>A0A0D5YSR1</accession>
<evidence type="ECO:0000313" key="5">
    <source>
        <dbReference type="Proteomes" id="UP000032726"/>
    </source>
</evidence>
<dbReference type="SMART" id="SM00028">
    <property type="entry name" value="TPR"/>
    <property type="match status" value="7"/>
</dbReference>